<keyword evidence="13" id="KW-1185">Reference proteome</keyword>
<evidence type="ECO:0000256" key="9">
    <source>
        <dbReference type="PROSITE-ProRule" id="PRU00042"/>
    </source>
</evidence>
<evidence type="ECO:0000313" key="13">
    <source>
        <dbReference type="Proteomes" id="UP000703269"/>
    </source>
</evidence>
<evidence type="ECO:0000256" key="1">
    <source>
        <dbReference type="ARBA" id="ARBA00004123"/>
    </source>
</evidence>
<dbReference type="Proteomes" id="UP000703269">
    <property type="component" value="Unassembled WGS sequence"/>
</dbReference>
<evidence type="ECO:0000256" key="6">
    <source>
        <dbReference type="ARBA" id="ARBA00022833"/>
    </source>
</evidence>
<name>A0A9P3G1K3_9APHY</name>
<feature type="domain" description="C2H2-type" evidence="11">
    <location>
        <begin position="127"/>
        <end position="156"/>
    </location>
</feature>
<dbReference type="OrthoDB" id="6155966at2759"/>
<dbReference type="FunFam" id="3.30.160.60:FF:000072">
    <property type="entry name" value="zinc finger protein 143 isoform X1"/>
    <property type="match status" value="1"/>
</dbReference>
<comment type="similarity">
    <text evidence="8">Belongs to the pacC/RIM101 family.</text>
</comment>
<feature type="compositionally biased region" description="Basic and acidic residues" evidence="10">
    <location>
        <begin position="671"/>
        <end position="680"/>
    </location>
</feature>
<evidence type="ECO:0000313" key="12">
    <source>
        <dbReference type="EMBL" id="GJE86189.1"/>
    </source>
</evidence>
<dbReference type="GO" id="GO:0045944">
    <property type="term" value="P:positive regulation of transcription by RNA polymerase II"/>
    <property type="evidence" value="ECO:0007669"/>
    <property type="project" value="TreeGrafter"/>
</dbReference>
<sequence length="833" mass="90832">MDRRDFPALVPLSTLQHTLIRNLYPQLRFDIPDDDDHIFDSLMTSPTPVPPPQEARESTPQAAATPTNAQEAETPTESRPAARSSSVDEGHRCQWVDCDKVSPDPETLYNHLCNDHIGRKSTGNLCLTCKWKDCNTTCAKRDHITSHLRVHTPLKPHVCEVCSKPFKRPQDLKKHEKIHTEEHHAQHKHSKAITVADPVYSSRVRGDSISTKIDVMTAKAKLVQSPVNPTHKLQLPSVRAKSSSLSLSESSSDFGVLPTPSPELQHSSIQYHAPEAHDPYRIQPSWEVLRPDGSSGPVSGVGSKRSYDYDEFFTDVKKRRVNPSYDPHMAERLSSLAHSHGHSLSQTTVPHAQHPHQHPHGQGFNPRSVSFDIRSPEELAAVNEFLITLGRDVTGPSNVPRNMPHQDFPSAPQSYFDPETLAQMGLAGMPGIPTGPGSGSGYHGDTGYGSSHGLVNPLPQTAYPSRPSHPSLQTVQYGNGLYPQVADLDFTPASATPGFHPQQVQRRISLSPLHDDYPARSTFHQPTPTHFLSPGGYDPSAGGASPMSSHSTMSTPPNATPPQLSDLPSFDYVRQPRGPPPAVQLAPVDYTQRTMRTIVPLRNAGGRDSADQAAPPEPVQPKWEGPAHVRGPLKLTSEYPAPQVSASSSGSSSRSASPTALRKPDSLYSHLLREGDEKYKLPPIAKKFLSPSPAPSDSPMSRASTLSPPPRRAREGSLERDDTDAETERSSPSPPPTLPPIRQLAPAAARTRSLTHYTEELARGVGGIALDGRAQAVSDAQRRQHAELLRDMLVAINGEYRRRFGTPPPAKGVPGATRKLDEEAGRDVEMAVA</sequence>
<feature type="compositionally biased region" description="Low complexity" evidence="10">
    <location>
        <begin position="59"/>
        <end position="77"/>
    </location>
</feature>
<feature type="compositionally biased region" description="Basic and acidic residues" evidence="10">
    <location>
        <begin position="818"/>
        <end position="833"/>
    </location>
</feature>
<feature type="region of interest" description="Disordered" evidence="10">
    <location>
        <begin position="802"/>
        <end position="833"/>
    </location>
</feature>
<dbReference type="InterPro" id="IPR050806">
    <property type="entry name" value="pacC/RIM101"/>
</dbReference>
<feature type="compositionally biased region" description="Low complexity" evidence="10">
    <location>
        <begin position="545"/>
        <end position="557"/>
    </location>
</feature>
<dbReference type="GO" id="GO:0000981">
    <property type="term" value="F:DNA-binding transcription factor activity, RNA polymerase II-specific"/>
    <property type="evidence" value="ECO:0007669"/>
    <property type="project" value="UniProtKB-ARBA"/>
</dbReference>
<dbReference type="PROSITE" id="PS00028">
    <property type="entry name" value="ZINC_FINGER_C2H2_1"/>
    <property type="match status" value="2"/>
</dbReference>
<accession>A0A9P3G1K3</accession>
<keyword evidence="3" id="KW-0479">Metal-binding</keyword>
<evidence type="ECO:0000259" key="11">
    <source>
        <dbReference type="PROSITE" id="PS50157"/>
    </source>
</evidence>
<evidence type="ECO:0000256" key="3">
    <source>
        <dbReference type="ARBA" id="ARBA00022723"/>
    </source>
</evidence>
<dbReference type="Gene3D" id="3.30.160.60">
    <property type="entry name" value="Classic Zinc Finger"/>
    <property type="match status" value="2"/>
</dbReference>
<dbReference type="PANTHER" id="PTHR47257:SF1">
    <property type="entry name" value="PH-RESPONSE TRANSCRIPTION FACTOR PACC_RIM101"/>
    <property type="match status" value="1"/>
</dbReference>
<feature type="domain" description="C2H2-type" evidence="11">
    <location>
        <begin position="157"/>
        <end position="184"/>
    </location>
</feature>
<protein>
    <submittedName>
        <fullName evidence="12">C2H2-type zinc finger domain containing protein</fullName>
    </submittedName>
</protein>
<comment type="subcellular location">
    <subcellularLocation>
        <location evidence="1">Nucleus</location>
    </subcellularLocation>
</comment>
<keyword evidence="5 9" id="KW-0863">Zinc-finger</keyword>
<reference evidence="12 13" key="1">
    <citation type="submission" date="2021-08" db="EMBL/GenBank/DDBJ databases">
        <title>Draft Genome Sequence of Phanerochaete sordida strain YK-624.</title>
        <authorList>
            <person name="Mori T."/>
            <person name="Dohra H."/>
            <person name="Suzuki T."/>
            <person name="Kawagishi H."/>
            <person name="Hirai H."/>
        </authorList>
    </citation>
    <scope>NUCLEOTIDE SEQUENCE [LARGE SCALE GENOMIC DNA]</scope>
    <source>
        <strain evidence="12 13">YK-624</strain>
    </source>
</reference>
<keyword evidence="7" id="KW-0539">Nucleus</keyword>
<feature type="compositionally biased region" description="Low complexity" evidence="10">
    <location>
        <begin position="645"/>
        <end position="657"/>
    </location>
</feature>
<dbReference type="InterPro" id="IPR013087">
    <property type="entry name" value="Znf_C2H2_type"/>
</dbReference>
<dbReference type="PROSITE" id="PS50157">
    <property type="entry name" value="ZINC_FINGER_C2H2_2"/>
    <property type="match status" value="2"/>
</dbReference>
<dbReference type="AlphaFoldDB" id="A0A9P3G1K3"/>
<feature type="region of interest" description="Disordered" evidence="10">
    <location>
        <begin position="603"/>
        <end position="752"/>
    </location>
</feature>
<dbReference type="SUPFAM" id="SSF57667">
    <property type="entry name" value="beta-beta-alpha zinc fingers"/>
    <property type="match status" value="1"/>
</dbReference>
<dbReference type="GO" id="GO:0008270">
    <property type="term" value="F:zinc ion binding"/>
    <property type="evidence" value="ECO:0007669"/>
    <property type="project" value="UniProtKB-KW"/>
</dbReference>
<evidence type="ECO:0000256" key="8">
    <source>
        <dbReference type="ARBA" id="ARBA00038089"/>
    </source>
</evidence>
<feature type="region of interest" description="Disordered" evidence="10">
    <location>
        <begin position="337"/>
        <end position="366"/>
    </location>
</feature>
<feature type="region of interest" description="Disordered" evidence="10">
    <location>
        <begin position="38"/>
        <end position="86"/>
    </location>
</feature>
<evidence type="ECO:0000256" key="5">
    <source>
        <dbReference type="ARBA" id="ARBA00022771"/>
    </source>
</evidence>
<dbReference type="PANTHER" id="PTHR47257">
    <property type="entry name" value="PH-RESPONSE TRANSCRIPTION FACTOR PACC/RIM101"/>
    <property type="match status" value="1"/>
</dbReference>
<dbReference type="InterPro" id="IPR036236">
    <property type="entry name" value="Znf_C2H2_sf"/>
</dbReference>
<evidence type="ECO:0000256" key="7">
    <source>
        <dbReference type="ARBA" id="ARBA00023242"/>
    </source>
</evidence>
<gene>
    <name evidence="12" type="ORF">PsYK624_022690</name>
</gene>
<dbReference type="EMBL" id="BPQB01000003">
    <property type="protein sequence ID" value="GJE86189.1"/>
    <property type="molecule type" value="Genomic_DNA"/>
</dbReference>
<keyword evidence="2" id="KW-0678">Repressor</keyword>
<dbReference type="Pfam" id="PF00096">
    <property type="entry name" value="zf-C2H2"/>
    <property type="match status" value="1"/>
</dbReference>
<evidence type="ECO:0000256" key="10">
    <source>
        <dbReference type="SAM" id="MobiDB-lite"/>
    </source>
</evidence>
<keyword evidence="4" id="KW-0677">Repeat</keyword>
<organism evidence="12 13">
    <name type="scientific">Phanerochaete sordida</name>
    <dbReference type="NCBI Taxonomy" id="48140"/>
    <lineage>
        <taxon>Eukaryota</taxon>
        <taxon>Fungi</taxon>
        <taxon>Dikarya</taxon>
        <taxon>Basidiomycota</taxon>
        <taxon>Agaricomycotina</taxon>
        <taxon>Agaricomycetes</taxon>
        <taxon>Polyporales</taxon>
        <taxon>Phanerochaetaceae</taxon>
        <taxon>Phanerochaete</taxon>
    </lineage>
</organism>
<dbReference type="GO" id="GO:0000978">
    <property type="term" value="F:RNA polymerase II cis-regulatory region sequence-specific DNA binding"/>
    <property type="evidence" value="ECO:0007669"/>
    <property type="project" value="UniProtKB-ARBA"/>
</dbReference>
<feature type="compositionally biased region" description="Low complexity" evidence="10">
    <location>
        <begin position="695"/>
        <end position="704"/>
    </location>
</feature>
<dbReference type="GO" id="GO:0005634">
    <property type="term" value="C:nucleus"/>
    <property type="evidence" value="ECO:0007669"/>
    <property type="project" value="UniProtKB-SubCell"/>
</dbReference>
<evidence type="ECO:0000256" key="2">
    <source>
        <dbReference type="ARBA" id="ARBA00022491"/>
    </source>
</evidence>
<evidence type="ECO:0000256" key="4">
    <source>
        <dbReference type="ARBA" id="ARBA00022737"/>
    </source>
</evidence>
<proteinExistence type="inferred from homology"/>
<comment type="caution">
    <text evidence="12">The sequence shown here is derived from an EMBL/GenBank/DDBJ whole genome shotgun (WGS) entry which is preliminary data.</text>
</comment>
<keyword evidence="6" id="KW-0862">Zinc</keyword>
<dbReference type="SMART" id="SM00355">
    <property type="entry name" value="ZnF_C2H2"/>
    <property type="match status" value="3"/>
</dbReference>
<feature type="region of interest" description="Disordered" evidence="10">
    <location>
        <begin position="523"/>
        <end position="589"/>
    </location>
</feature>